<accession>A0ABR7NP61</accession>
<dbReference type="Pfam" id="PF01546">
    <property type="entry name" value="Peptidase_M20"/>
    <property type="match status" value="1"/>
</dbReference>
<dbReference type="NCBIfam" id="TIGR01891">
    <property type="entry name" value="amidohydrolases"/>
    <property type="match status" value="1"/>
</dbReference>
<dbReference type="RefSeq" id="WP_158358066.1">
    <property type="nucleotide sequence ID" value="NZ_JACRTJ010000004.1"/>
</dbReference>
<dbReference type="Gene3D" id="3.30.70.360">
    <property type="match status" value="1"/>
</dbReference>
<dbReference type="InterPro" id="IPR017439">
    <property type="entry name" value="Amidohydrolase"/>
</dbReference>
<organism evidence="3 4">
    <name type="scientific">Enterocloster hominis</name>
    <name type="common">ex Liu et al. 2021</name>
    <dbReference type="NCBI Taxonomy" id="2763663"/>
    <lineage>
        <taxon>Bacteria</taxon>
        <taxon>Bacillati</taxon>
        <taxon>Bacillota</taxon>
        <taxon>Clostridia</taxon>
        <taxon>Lachnospirales</taxon>
        <taxon>Lachnospiraceae</taxon>
        <taxon>Enterocloster</taxon>
    </lineage>
</organism>
<name>A0ABR7NP61_9FIRM</name>
<dbReference type="SUPFAM" id="SSF53187">
    <property type="entry name" value="Zn-dependent exopeptidases"/>
    <property type="match status" value="1"/>
</dbReference>
<dbReference type="Gene3D" id="3.40.630.10">
    <property type="entry name" value="Zn peptidases"/>
    <property type="match status" value="2"/>
</dbReference>
<dbReference type="PANTHER" id="PTHR30575">
    <property type="entry name" value="PEPTIDASE M20"/>
    <property type="match status" value="1"/>
</dbReference>
<dbReference type="InterPro" id="IPR052030">
    <property type="entry name" value="Peptidase_M20/M20A_hydrolases"/>
</dbReference>
<evidence type="ECO:0000256" key="1">
    <source>
        <dbReference type="SAM" id="MobiDB-lite"/>
    </source>
</evidence>
<dbReference type="EMBL" id="JACRTJ010000004">
    <property type="protein sequence ID" value="MBC8597903.1"/>
    <property type="molecule type" value="Genomic_DNA"/>
</dbReference>
<comment type="caution">
    <text evidence="3">The sequence shown here is derived from an EMBL/GenBank/DDBJ whole genome shotgun (WGS) entry which is preliminary data.</text>
</comment>
<dbReference type="SUPFAM" id="SSF55031">
    <property type="entry name" value="Bacterial exopeptidase dimerisation domain"/>
    <property type="match status" value="1"/>
</dbReference>
<protein>
    <submittedName>
        <fullName evidence="3">Amidohydrolase</fullName>
    </submittedName>
</protein>
<evidence type="ECO:0000259" key="2">
    <source>
        <dbReference type="Pfam" id="PF07687"/>
    </source>
</evidence>
<dbReference type="InterPro" id="IPR036264">
    <property type="entry name" value="Bact_exopeptidase_dim_dom"/>
</dbReference>
<dbReference type="Proteomes" id="UP000647491">
    <property type="component" value="Unassembled WGS sequence"/>
</dbReference>
<keyword evidence="4" id="KW-1185">Reference proteome</keyword>
<dbReference type="Pfam" id="PF07687">
    <property type="entry name" value="M20_dimer"/>
    <property type="match status" value="1"/>
</dbReference>
<evidence type="ECO:0000313" key="3">
    <source>
        <dbReference type="EMBL" id="MBC8597903.1"/>
    </source>
</evidence>
<evidence type="ECO:0000313" key="4">
    <source>
        <dbReference type="Proteomes" id="UP000647491"/>
    </source>
</evidence>
<sequence>MGTEFKDEIEGLIDKRSQAYTDISDAIWGFAEPRFQERESSRIQQEYLSSRGFSVRADLAGEETAFIAEYGSGKPVIAFLGEFDALSSLQQEPDQTEHCPIAGKENGHGCGHHLLGTASAAAADALKTYMEEHKLAGTIRYYGCPAEENAGGKAYLVRDGYFDDCDIAITWHPYTMSKVMKGGFHLANFRAFFTFHGISSHAAGAPELGRSALDAVEIMDIGVNYMREHMIDAARVHGAITNSGGIAPNVIPSEAQILYAIRAPKVTQVQKLFERMCDIARGAALITGTTVDIKQVAAYSDLINNETLNDLIQENLERVIPIGYTEEELDYARKFQSVITELDKEGLKAIAADIGGRDRKKELLETPLWDFIVDRNSRYGGGGSTDVGDVSWKVPTAHVYVNCYAAGTALHSWQATAQGKSSIAHKGMIAAAKVMANIGAELLLKPELVEKAKEDWKEELNGEEYPNPLPKDLKPEIW</sequence>
<reference evidence="3 4" key="1">
    <citation type="submission" date="2020-08" db="EMBL/GenBank/DDBJ databases">
        <title>Genome public.</title>
        <authorList>
            <person name="Liu C."/>
            <person name="Sun Q."/>
        </authorList>
    </citation>
    <scope>NUCLEOTIDE SEQUENCE [LARGE SCALE GENOMIC DNA]</scope>
    <source>
        <strain evidence="3 4">BX10</strain>
    </source>
</reference>
<dbReference type="PIRSF" id="PIRSF037227">
    <property type="entry name" value="Aminobenzoyl-glu_utiliz_pB"/>
    <property type="match status" value="1"/>
</dbReference>
<proteinExistence type="predicted"/>
<feature type="region of interest" description="Disordered" evidence="1">
    <location>
        <begin position="456"/>
        <end position="478"/>
    </location>
</feature>
<dbReference type="InterPro" id="IPR011650">
    <property type="entry name" value="Peptidase_M20_dimer"/>
</dbReference>
<gene>
    <name evidence="3" type="ORF">H8708_01425</name>
</gene>
<dbReference type="InterPro" id="IPR017145">
    <property type="entry name" value="Aminobenzoyl-glu_utiliz_pB"/>
</dbReference>
<dbReference type="PANTHER" id="PTHR30575:SF0">
    <property type="entry name" value="XAA-ARG DIPEPTIDASE"/>
    <property type="match status" value="1"/>
</dbReference>
<dbReference type="InterPro" id="IPR002933">
    <property type="entry name" value="Peptidase_M20"/>
</dbReference>
<feature type="domain" description="Peptidase M20 dimerisation" evidence="2">
    <location>
        <begin position="193"/>
        <end position="281"/>
    </location>
</feature>